<dbReference type="SUPFAM" id="SSF56112">
    <property type="entry name" value="Protein kinase-like (PK-like)"/>
    <property type="match status" value="1"/>
</dbReference>
<dbReference type="Proteomes" id="UP001603857">
    <property type="component" value="Unassembled WGS sequence"/>
</dbReference>
<proteinExistence type="predicted"/>
<sequence length="348" mass="39245">MDGVFFVSIDRTDDAIISYSGRVNSLIRSETASFFGESPLPSFASRVDRAIRSRTPSSMSNFDETSLLFSAPQLFTLSELQAATNNFSLDNKIGAGSMSVVYRGKLIDGREVAIKRGGAWSKINSLFLKSELGFLSSVPHNQYLVGVVGLCQEKNERLLVYEYMHNGSLYDNLHHKYSNVLNSWKMRIRIALDASCGMQYLVDYAIPYVERVIKSSNILLDANWRVRVSDYRMMFTKLGYNDPEYGSVYELRKKRDVYAFGLLLLELLTGSIGKYGSSGIHSEEVHGFTNFLMSNKLDPRVEPPELNEARAVRLVADTATRCVVSDVTVRPTMAQITSELRQAFRFCY</sequence>
<dbReference type="InterPro" id="IPR001245">
    <property type="entry name" value="Ser-Thr/Tyr_kinase_cat_dom"/>
</dbReference>
<keyword evidence="1" id="KW-0547">Nucleotide-binding</keyword>
<organism evidence="3 4">
    <name type="scientific">Flemingia macrophylla</name>
    <dbReference type="NCBI Taxonomy" id="520843"/>
    <lineage>
        <taxon>Eukaryota</taxon>
        <taxon>Viridiplantae</taxon>
        <taxon>Streptophyta</taxon>
        <taxon>Embryophyta</taxon>
        <taxon>Tracheophyta</taxon>
        <taxon>Spermatophyta</taxon>
        <taxon>Magnoliopsida</taxon>
        <taxon>eudicotyledons</taxon>
        <taxon>Gunneridae</taxon>
        <taxon>Pentapetalae</taxon>
        <taxon>rosids</taxon>
        <taxon>fabids</taxon>
        <taxon>Fabales</taxon>
        <taxon>Fabaceae</taxon>
        <taxon>Papilionoideae</taxon>
        <taxon>50 kb inversion clade</taxon>
        <taxon>NPAAA clade</taxon>
        <taxon>indigoferoid/millettioid clade</taxon>
        <taxon>Phaseoleae</taxon>
        <taxon>Flemingia</taxon>
    </lineage>
</organism>
<dbReference type="Gene3D" id="1.10.510.10">
    <property type="entry name" value="Transferase(Phosphotransferase) domain 1"/>
    <property type="match status" value="1"/>
</dbReference>
<keyword evidence="1" id="KW-0067">ATP-binding</keyword>
<dbReference type="GO" id="GO:0005524">
    <property type="term" value="F:ATP binding"/>
    <property type="evidence" value="ECO:0007669"/>
    <property type="project" value="UniProtKB-UniRule"/>
</dbReference>
<evidence type="ECO:0000256" key="1">
    <source>
        <dbReference type="PROSITE-ProRule" id="PRU10141"/>
    </source>
</evidence>
<dbReference type="InterPro" id="IPR000719">
    <property type="entry name" value="Prot_kinase_dom"/>
</dbReference>
<dbReference type="InterPro" id="IPR017441">
    <property type="entry name" value="Protein_kinase_ATP_BS"/>
</dbReference>
<name>A0ABD1MC74_9FABA</name>
<comment type="caution">
    <text evidence="3">The sequence shown here is derived from an EMBL/GenBank/DDBJ whole genome shotgun (WGS) entry which is preliminary data.</text>
</comment>
<evidence type="ECO:0000313" key="3">
    <source>
        <dbReference type="EMBL" id="KAL2333374.1"/>
    </source>
</evidence>
<reference evidence="3 4" key="1">
    <citation type="submission" date="2024-08" db="EMBL/GenBank/DDBJ databases">
        <title>Insights into the chromosomal genome structure of Flemingia macrophylla.</title>
        <authorList>
            <person name="Ding Y."/>
            <person name="Zhao Y."/>
            <person name="Bi W."/>
            <person name="Wu M."/>
            <person name="Zhao G."/>
            <person name="Gong Y."/>
            <person name="Li W."/>
            <person name="Zhang P."/>
        </authorList>
    </citation>
    <scope>NUCLEOTIDE SEQUENCE [LARGE SCALE GENOMIC DNA]</scope>
    <source>
        <strain evidence="3">DYQJB</strain>
        <tissue evidence="3">Leaf</tissue>
    </source>
</reference>
<dbReference type="EMBL" id="JBGMDY010000005">
    <property type="protein sequence ID" value="KAL2333374.1"/>
    <property type="molecule type" value="Genomic_DNA"/>
</dbReference>
<dbReference type="PANTHER" id="PTHR46146:SF14">
    <property type="entry name" value="SERINE_THREONINE-KINASE CCR4-LIKE PROTEIN"/>
    <property type="match status" value="1"/>
</dbReference>
<evidence type="ECO:0000259" key="2">
    <source>
        <dbReference type="PROSITE" id="PS50011"/>
    </source>
</evidence>
<accession>A0ABD1MC74</accession>
<dbReference type="PANTHER" id="PTHR46146">
    <property type="entry name" value="SERINE/THREONINE-PROTEIN KINASE-LIKE PROTEIN CCR4"/>
    <property type="match status" value="1"/>
</dbReference>
<dbReference type="InterPro" id="IPR011009">
    <property type="entry name" value="Kinase-like_dom_sf"/>
</dbReference>
<dbReference type="Pfam" id="PF07714">
    <property type="entry name" value="PK_Tyr_Ser-Thr"/>
    <property type="match status" value="1"/>
</dbReference>
<feature type="domain" description="Protein kinase" evidence="2">
    <location>
        <begin position="87"/>
        <end position="345"/>
    </location>
</feature>
<feature type="binding site" evidence="1">
    <location>
        <position position="115"/>
    </location>
    <ligand>
        <name>ATP</name>
        <dbReference type="ChEBI" id="CHEBI:30616"/>
    </ligand>
</feature>
<dbReference type="PROSITE" id="PS00107">
    <property type="entry name" value="PROTEIN_KINASE_ATP"/>
    <property type="match status" value="1"/>
</dbReference>
<protein>
    <recommendedName>
        <fullName evidence="2">Protein kinase domain-containing protein</fullName>
    </recommendedName>
</protein>
<dbReference type="PROSITE" id="PS50011">
    <property type="entry name" value="PROTEIN_KINASE_DOM"/>
    <property type="match status" value="1"/>
</dbReference>
<gene>
    <name evidence="3" type="ORF">Fmac_014587</name>
</gene>
<dbReference type="Gene3D" id="3.30.200.20">
    <property type="entry name" value="Phosphorylase Kinase, domain 1"/>
    <property type="match status" value="1"/>
</dbReference>
<keyword evidence="4" id="KW-1185">Reference proteome</keyword>
<dbReference type="AlphaFoldDB" id="A0ABD1MC74"/>
<evidence type="ECO:0000313" key="4">
    <source>
        <dbReference type="Proteomes" id="UP001603857"/>
    </source>
</evidence>